<dbReference type="EMBL" id="JAQIEV010000205">
    <property type="protein sequence ID" value="MDA3783490.1"/>
    <property type="molecule type" value="Genomic_DNA"/>
</dbReference>
<name>A0ABD4W4F7_9LACO</name>
<evidence type="ECO:0000313" key="3">
    <source>
        <dbReference type="Proteomes" id="UP001213083"/>
    </source>
</evidence>
<organism evidence="1 3">
    <name type="scientific">Lactobacillus delbrueckii</name>
    <dbReference type="NCBI Taxonomy" id="1584"/>
    <lineage>
        <taxon>Bacteria</taxon>
        <taxon>Bacillati</taxon>
        <taxon>Bacillota</taxon>
        <taxon>Bacilli</taxon>
        <taxon>Lactobacillales</taxon>
        <taxon>Lactobacillaceae</taxon>
        <taxon>Lactobacillus</taxon>
    </lineage>
</organism>
<proteinExistence type="predicted"/>
<gene>
    <name evidence="1" type="ORF">PF593_10650</name>
    <name evidence="2" type="ORF">PF593_10695</name>
</gene>
<dbReference type="Proteomes" id="UP001213083">
    <property type="component" value="Unassembled WGS sequence"/>
</dbReference>
<sequence length="84" mass="9747">QMPTVQCAQQTLKEVAAVWKAWFCALQSYKIAPQKFTGRPRIPRYLKKSRRHTFYVTPQNARVKEVKSADGKDVVARYLIIHSL</sequence>
<evidence type="ECO:0000313" key="2">
    <source>
        <dbReference type="EMBL" id="MDA3783499.1"/>
    </source>
</evidence>
<feature type="non-terminal residue" evidence="1">
    <location>
        <position position="84"/>
    </location>
</feature>
<dbReference type="AlphaFoldDB" id="A0ABD4W4F7"/>
<dbReference type="EMBL" id="JAQIEV010000214">
    <property type="protein sequence ID" value="MDA3783499.1"/>
    <property type="molecule type" value="Genomic_DNA"/>
</dbReference>
<accession>A0ABD4W4F7</accession>
<protein>
    <submittedName>
        <fullName evidence="1">Transposase</fullName>
    </submittedName>
</protein>
<evidence type="ECO:0000313" key="1">
    <source>
        <dbReference type="EMBL" id="MDA3783490.1"/>
    </source>
</evidence>
<comment type="caution">
    <text evidence="1">The sequence shown here is derived from an EMBL/GenBank/DDBJ whole genome shotgun (WGS) entry which is preliminary data.</text>
</comment>
<feature type="non-terminal residue" evidence="1">
    <location>
        <position position="1"/>
    </location>
</feature>
<reference evidence="1 3" key="1">
    <citation type="submission" date="2023-01" db="EMBL/GenBank/DDBJ databases">
        <title>Sequencing of the bacterial strains from artisanal fermented milk Matsoni.</title>
        <authorList>
            <person name="Rozman V."/>
            <person name="Accetto T."/>
            <person name="Bogovic Matijasic B."/>
        </authorList>
    </citation>
    <scope>NUCLEOTIDE SEQUENCE [LARGE SCALE GENOMIC DNA]</scope>
    <source>
        <strain evidence="3">lbl143</strain>
        <strain evidence="1">Lbl143</strain>
    </source>
</reference>